<evidence type="ECO:0000313" key="2">
    <source>
        <dbReference type="EMBL" id="KAG0482283.1"/>
    </source>
</evidence>
<feature type="region of interest" description="Disordered" evidence="1">
    <location>
        <begin position="1"/>
        <end position="45"/>
    </location>
</feature>
<feature type="compositionally biased region" description="Basic and acidic residues" evidence="1">
    <location>
        <begin position="491"/>
        <end position="501"/>
    </location>
</feature>
<dbReference type="EMBL" id="JADCNM010000005">
    <property type="protein sequence ID" value="KAG0482283.1"/>
    <property type="molecule type" value="Genomic_DNA"/>
</dbReference>
<reference evidence="2 3" key="1">
    <citation type="journal article" date="2020" name="Nat. Food">
        <title>A phased Vanilla planifolia genome enables genetic improvement of flavour and production.</title>
        <authorList>
            <person name="Hasing T."/>
            <person name="Tang H."/>
            <person name="Brym M."/>
            <person name="Khazi F."/>
            <person name="Huang T."/>
            <person name="Chambers A.H."/>
        </authorList>
    </citation>
    <scope>NUCLEOTIDE SEQUENCE [LARGE SCALE GENOMIC DNA]</scope>
    <source>
        <tissue evidence="2">Leaf</tissue>
    </source>
</reference>
<feature type="region of interest" description="Disordered" evidence="1">
    <location>
        <begin position="325"/>
        <end position="376"/>
    </location>
</feature>
<dbReference type="Proteomes" id="UP000639772">
    <property type="component" value="Unassembled WGS sequence"/>
</dbReference>
<feature type="compositionally biased region" description="Basic and acidic residues" evidence="1">
    <location>
        <begin position="12"/>
        <end position="29"/>
    </location>
</feature>
<dbReference type="OrthoDB" id="784623at2759"/>
<feature type="compositionally biased region" description="Basic and acidic residues" evidence="1">
    <location>
        <begin position="226"/>
        <end position="240"/>
    </location>
</feature>
<dbReference type="AlphaFoldDB" id="A0A835R9G6"/>
<feature type="region of interest" description="Disordered" evidence="1">
    <location>
        <begin position="279"/>
        <end position="304"/>
    </location>
</feature>
<feature type="compositionally biased region" description="Basic and acidic residues" evidence="1">
    <location>
        <begin position="73"/>
        <end position="98"/>
    </location>
</feature>
<feature type="compositionally biased region" description="Polar residues" evidence="1">
    <location>
        <begin position="1"/>
        <end position="10"/>
    </location>
</feature>
<protein>
    <submittedName>
        <fullName evidence="2">Uncharacterized protein</fullName>
    </submittedName>
</protein>
<feature type="compositionally biased region" description="Basic and acidic residues" evidence="1">
    <location>
        <begin position="290"/>
        <end position="304"/>
    </location>
</feature>
<feature type="region of interest" description="Disordered" evidence="1">
    <location>
        <begin position="586"/>
        <end position="623"/>
    </location>
</feature>
<feature type="region of interest" description="Disordered" evidence="1">
    <location>
        <begin position="62"/>
        <end position="180"/>
    </location>
</feature>
<gene>
    <name evidence="2" type="ORF">HPP92_010367</name>
</gene>
<evidence type="ECO:0000256" key="1">
    <source>
        <dbReference type="SAM" id="MobiDB-lite"/>
    </source>
</evidence>
<comment type="caution">
    <text evidence="2">The sequence shown here is derived from an EMBL/GenBank/DDBJ whole genome shotgun (WGS) entry which is preliminary data.</text>
</comment>
<proteinExistence type="predicted"/>
<feature type="region of interest" description="Disordered" evidence="1">
    <location>
        <begin position="219"/>
        <end position="261"/>
    </location>
</feature>
<evidence type="ECO:0000313" key="3">
    <source>
        <dbReference type="Proteomes" id="UP000639772"/>
    </source>
</evidence>
<feature type="compositionally biased region" description="Basic and acidic residues" evidence="1">
    <location>
        <begin position="136"/>
        <end position="153"/>
    </location>
</feature>
<feature type="compositionally biased region" description="Polar residues" evidence="1">
    <location>
        <begin position="99"/>
        <end position="124"/>
    </location>
</feature>
<feature type="compositionally biased region" description="Basic and acidic residues" evidence="1">
    <location>
        <begin position="340"/>
        <end position="358"/>
    </location>
</feature>
<feature type="region of interest" description="Disordered" evidence="1">
    <location>
        <begin position="491"/>
        <end position="512"/>
    </location>
</feature>
<feature type="region of interest" description="Disordered" evidence="1">
    <location>
        <begin position="440"/>
        <end position="459"/>
    </location>
</feature>
<name>A0A835R9G6_VANPL</name>
<accession>A0A835R9G6</accession>
<organism evidence="2 3">
    <name type="scientific">Vanilla planifolia</name>
    <name type="common">Vanilla</name>
    <dbReference type="NCBI Taxonomy" id="51239"/>
    <lineage>
        <taxon>Eukaryota</taxon>
        <taxon>Viridiplantae</taxon>
        <taxon>Streptophyta</taxon>
        <taxon>Embryophyta</taxon>
        <taxon>Tracheophyta</taxon>
        <taxon>Spermatophyta</taxon>
        <taxon>Magnoliopsida</taxon>
        <taxon>Liliopsida</taxon>
        <taxon>Asparagales</taxon>
        <taxon>Orchidaceae</taxon>
        <taxon>Vanilloideae</taxon>
        <taxon>Vanilleae</taxon>
        <taxon>Vanilla</taxon>
    </lineage>
</organism>
<sequence>MASNSSTIDQTVVEHTEEKKASGDTKFEGEEINFQPKDIVGKDEVEEGLTVTASTANVTELKLEPEDISSVDAKLEQEDVSAAEKVKEEGHAKGRENDNSVLESEPSVSLGQTSEQKGETQSQADGAHKTKTQIEVQEKSSDAIETNTPKEEQVDFGETASTSIEVPVKDLEVESGSPEEQKRVVITDVVVPDVSELPEKCEDNLKAPATVEVSVEVVEAEAGSPEEEKQENIIGTHEKSSNVTLADGGAGISESSFDDEKASIDALAVAKSEENLKVETTETPLEIEEEVHAETEATHTLSDEAKAYEGRLEKKSEDFQGGMEVSTNLDASQVAELTPEIEKAPEPGEKVVEKKEEAIESYGSSSSHKDAELGLEEGTTLEAEKLVGKEKDESTENLQTDLAETFTELKGGVSSEQVKIHETLEGERNVLQVTSKDHNFAPGASEATLAGGQGFPGDDTERENLKEQDATFVVAPKTFTIVDELSAQVIKEKNENSKGETEGQSGTSKGLSLAQAFAEEVQHVQATETVEEKDHEASKELVFEEKTTIHEVKGIEASELSKNEKEKLSIVEVKDIEALGTVKLEDEALGDKQEENNKSKDQDPVLSSDTRDAKLVKEFSKREPSSIFTKMKRSLVKAKKAILGKSPAAKTASE</sequence>